<dbReference type="STRING" id="521045.Kole_0170"/>
<evidence type="ECO:0000313" key="7">
    <source>
        <dbReference type="EMBL" id="ACR78896.1"/>
    </source>
</evidence>
<sequence>MVKSQRMVTKVYLGDLHIGDGTFETDFEYDNELADLIESLVISGCSELVIVGDGLELVNSNEVKSLGLLPYPILSRSLTSRLISDIESRHTRVFDAFRRFSEYGKIVYVVGNHDHYLLENPELRNSLIEALGGQKNVRILPFYYDAEMQLFTLHGNQFDIVGRFSKDDNGNLLAPFGNFMARYMVLNFEEKLKRLNAPVPFINDYRFVHPTLDVFQWFEHIRQRYDVDTDLLELWTKTFIEMLKTPEAQSWLKTNYPRLRYLTTIFVNRFGGMKFGEWIIRVIMSFRRFMQTDYLYRCARRILGCSFEKGFKKVMRKTNFVGYCNGVPEVLPTDIKGVIMGHNHRHTLRGIPVDGELKFYANTGTWQPVVEMVDRKSSNSFVKRAQLSYLIVQKIGKDLNIESRHVMKLNGIGSDQRYGSDKFTANEINIRV</sequence>
<dbReference type="GO" id="GO:0008758">
    <property type="term" value="F:UDP-2,3-diacylglucosamine hydrolase activity"/>
    <property type="evidence" value="ECO:0007669"/>
    <property type="project" value="TreeGrafter"/>
</dbReference>
<dbReference type="KEGG" id="kol:Kole_0170"/>
<dbReference type="Proteomes" id="UP000002382">
    <property type="component" value="Chromosome"/>
</dbReference>
<evidence type="ECO:0000259" key="6">
    <source>
        <dbReference type="Pfam" id="PF00149"/>
    </source>
</evidence>
<reference evidence="7 8" key="2">
    <citation type="journal article" date="2011" name="J. Bacteriol.">
        <title>Genome Sequence of Kosmotoga olearia Strain TBF 19.5.1, a Thermophilic Bacterium with a Wide Growth Temperature Range, Isolated from the Troll B Oil Platform in the North Sea.</title>
        <authorList>
            <person name="Swithers K.S."/>
            <person name="Dipippo J.L."/>
            <person name="Bruce D.C."/>
            <person name="Detter C."/>
            <person name="Tapia R."/>
            <person name="Han S."/>
            <person name="Goodwin L.A."/>
            <person name="Han J."/>
            <person name="Woyke T."/>
            <person name="Pitluck S."/>
            <person name="Pennacchio L."/>
            <person name="Nolan M."/>
            <person name="Mikhailova N."/>
            <person name="Land M.L."/>
            <person name="Nesbo C.L."/>
            <person name="Gogarten J.P."/>
            <person name="Noll K.M."/>
        </authorList>
    </citation>
    <scope>NUCLEOTIDE SEQUENCE [LARGE SCALE GENOMIC DNA]</scope>
    <source>
        <strain evidence="8">ATCC BAA-1733 / DSM 21960 / TBF 19.5.1</strain>
    </source>
</reference>
<gene>
    <name evidence="7" type="ordered locus">Kole_0170</name>
</gene>
<keyword evidence="4" id="KW-0472">Membrane</keyword>
<evidence type="ECO:0000256" key="5">
    <source>
        <dbReference type="ARBA" id="ARBA00023211"/>
    </source>
</evidence>
<evidence type="ECO:0000256" key="3">
    <source>
        <dbReference type="ARBA" id="ARBA00022723"/>
    </source>
</evidence>
<dbReference type="eggNOG" id="COG1311">
    <property type="taxonomic scope" value="Bacteria"/>
</dbReference>
<dbReference type="SUPFAM" id="SSF56300">
    <property type="entry name" value="Metallo-dependent phosphatases"/>
    <property type="match status" value="1"/>
</dbReference>
<dbReference type="EMBL" id="CP001634">
    <property type="protein sequence ID" value="ACR78896.1"/>
    <property type="molecule type" value="Genomic_DNA"/>
</dbReference>
<accession>C5CIG2</accession>
<evidence type="ECO:0000313" key="8">
    <source>
        <dbReference type="Proteomes" id="UP000002382"/>
    </source>
</evidence>
<reference evidence="7 8" key="1">
    <citation type="submission" date="2009-06" db="EMBL/GenBank/DDBJ databases">
        <title>Complete sequence of Thermotogales bacterium TBF 19.5.1.</title>
        <authorList>
            <consortium name="US DOE Joint Genome Institute"/>
            <person name="Lucas S."/>
            <person name="Copeland A."/>
            <person name="Lapidus A."/>
            <person name="Glavina del Rio T."/>
            <person name="Tice H."/>
            <person name="Bruce D."/>
            <person name="Goodwin L."/>
            <person name="Pitluck S."/>
            <person name="Chertkov O."/>
            <person name="Brettin T."/>
            <person name="Detter J.C."/>
            <person name="Han C."/>
            <person name="Schmutz J."/>
            <person name="Larimer F."/>
            <person name="Land M."/>
            <person name="Hauser L."/>
            <person name="Kyrpides N."/>
            <person name="Ovchinnikova G."/>
            <person name="Noll K."/>
        </authorList>
    </citation>
    <scope>NUCLEOTIDE SEQUENCE [LARGE SCALE GENOMIC DNA]</scope>
    <source>
        <strain evidence="8">ATCC BAA-1733 / DSM 21960 / TBF 19.5.1</strain>
    </source>
</reference>
<dbReference type="InterPro" id="IPR043461">
    <property type="entry name" value="LpxH-like"/>
</dbReference>
<feature type="domain" description="Calcineurin-like phosphoesterase" evidence="6">
    <location>
        <begin position="13"/>
        <end position="162"/>
    </location>
</feature>
<name>C5CIG2_KOSOT</name>
<dbReference type="GO" id="GO:0046872">
    <property type="term" value="F:metal ion binding"/>
    <property type="evidence" value="ECO:0007669"/>
    <property type="project" value="UniProtKB-KW"/>
</dbReference>
<dbReference type="Gene3D" id="3.60.21.10">
    <property type="match status" value="1"/>
</dbReference>
<evidence type="ECO:0000256" key="4">
    <source>
        <dbReference type="ARBA" id="ARBA00023136"/>
    </source>
</evidence>
<evidence type="ECO:0000256" key="1">
    <source>
        <dbReference type="ARBA" id="ARBA00022475"/>
    </source>
</evidence>
<dbReference type="InterPro" id="IPR029052">
    <property type="entry name" value="Metallo-depent_PP-like"/>
</dbReference>
<keyword evidence="1" id="KW-1003">Cell membrane</keyword>
<dbReference type="PANTHER" id="PTHR34990">
    <property type="entry name" value="UDP-2,3-DIACYLGLUCOSAMINE HYDROLASE-RELATED"/>
    <property type="match status" value="1"/>
</dbReference>
<evidence type="ECO:0000256" key="2">
    <source>
        <dbReference type="ARBA" id="ARBA00022519"/>
    </source>
</evidence>
<dbReference type="HOGENOM" id="CLU_703425_0_0_0"/>
<dbReference type="AlphaFoldDB" id="C5CIG2"/>
<proteinExistence type="predicted"/>
<dbReference type="GO" id="GO:0009245">
    <property type="term" value="P:lipid A biosynthetic process"/>
    <property type="evidence" value="ECO:0007669"/>
    <property type="project" value="TreeGrafter"/>
</dbReference>
<keyword evidence="8" id="KW-1185">Reference proteome</keyword>
<dbReference type="InterPro" id="IPR004843">
    <property type="entry name" value="Calcineurin-like_PHP"/>
</dbReference>
<dbReference type="PANTHER" id="PTHR34990:SF2">
    <property type="entry name" value="BLL8164 PROTEIN"/>
    <property type="match status" value="1"/>
</dbReference>
<keyword evidence="5" id="KW-0464">Manganese</keyword>
<protein>
    <recommendedName>
        <fullName evidence="6">Calcineurin-like phosphoesterase domain-containing protein</fullName>
    </recommendedName>
</protein>
<keyword evidence="2" id="KW-0997">Cell inner membrane</keyword>
<keyword evidence="3" id="KW-0479">Metal-binding</keyword>
<organism evidence="7 8">
    <name type="scientific">Kosmotoga olearia (strain ATCC BAA-1733 / DSM 21960 / TBF 19.5.1)</name>
    <dbReference type="NCBI Taxonomy" id="521045"/>
    <lineage>
        <taxon>Bacteria</taxon>
        <taxon>Thermotogati</taxon>
        <taxon>Thermotogota</taxon>
        <taxon>Thermotogae</taxon>
        <taxon>Kosmotogales</taxon>
        <taxon>Kosmotogaceae</taxon>
        <taxon>Kosmotoga</taxon>
    </lineage>
</organism>
<dbReference type="Pfam" id="PF00149">
    <property type="entry name" value="Metallophos"/>
    <property type="match status" value="1"/>
</dbReference>
<dbReference type="GO" id="GO:0016020">
    <property type="term" value="C:membrane"/>
    <property type="evidence" value="ECO:0007669"/>
    <property type="project" value="GOC"/>
</dbReference>